<evidence type="ECO:0000259" key="1">
    <source>
        <dbReference type="Pfam" id="PF01636"/>
    </source>
</evidence>
<evidence type="ECO:0000313" key="3">
    <source>
        <dbReference type="Proteomes" id="UP001590951"/>
    </source>
</evidence>
<gene>
    <name evidence="2" type="ORF">ABVK25_003388</name>
</gene>
<sequence length="490" mass="55628">MKMRTVFVLREVASSPMKSMKCLSDTSASTYRSWLVLRQKLKALLLTMDDGAQAVAKVPNPNAGRPHFTTASEVATMEFVRETLGTPVPKVHAWSSRAQENAVGVEYIIMEKVPGVQLDFVWAGMGIEDRLTIAKAIARYQKTWTSFSFKKFGSLYYAKDLDGHNQSPLYTDCHGVTITNPRFAVGPSTGRDFSDDGRLAVEFDRGPWNNLEAYQSAIGHREIACVRSLPRLPKSPVTLCCPGIYRPTREKKLRAIQCYLTMIKYLLPTDQSIQSSCLWHSDLHVENIFVNPKDPTEIVGIIDWQSTELAPLFYHARQPYFLDYDGPPTLGLERPRLPENLAQLDPAAQRQAKALYLNRSLSALYKTLLHRQNPPLYRALAFRETSSFDLLLLARNLLVDGEATYLAQVVELEKIAEIHADVSGALRSIEAMREVQETLGELFPERGIVREEQYEEARDALRQIKEQVLETFARDESDRGIWREVWPFDD</sequence>
<accession>A0ABR4BF67</accession>
<keyword evidence="3" id="KW-1185">Reference proteome</keyword>
<dbReference type="Gene3D" id="3.90.1200.10">
    <property type="match status" value="1"/>
</dbReference>
<protein>
    <recommendedName>
        <fullName evidence="1">Aminoglycoside phosphotransferase domain-containing protein</fullName>
    </recommendedName>
</protein>
<dbReference type="Proteomes" id="UP001590951">
    <property type="component" value="Unassembled WGS sequence"/>
</dbReference>
<dbReference type="SUPFAM" id="SSF56112">
    <property type="entry name" value="Protein kinase-like (PK-like)"/>
    <property type="match status" value="1"/>
</dbReference>
<dbReference type="EMBL" id="JBHFEH010000008">
    <property type="protein sequence ID" value="KAL2056365.1"/>
    <property type="molecule type" value="Genomic_DNA"/>
</dbReference>
<feature type="domain" description="Aminoglycoside phosphotransferase" evidence="1">
    <location>
        <begin position="49"/>
        <end position="314"/>
    </location>
</feature>
<comment type="caution">
    <text evidence="2">The sequence shown here is derived from an EMBL/GenBank/DDBJ whole genome shotgun (WGS) entry which is preliminary data.</text>
</comment>
<dbReference type="PANTHER" id="PTHR36091:SF2">
    <property type="entry name" value="AMINOGLYCOSIDE PHOSPHOTRANSFERASE DOMAIN-CONTAINING PROTEIN"/>
    <property type="match status" value="1"/>
</dbReference>
<dbReference type="Pfam" id="PF01636">
    <property type="entry name" value="APH"/>
    <property type="match status" value="1"/>
</dbReference>
<reference evidence="2 3" key="1">
    <citation type="submission" date="2024-09" db="EMBL/GenBank/DDBJ databases">
        <title>Rethinking Asexuality: The Enigmatic Case of Functional Sexual Genes in Lepraria (Stereocaulaceae).</title>
        <authorList>
            <person name="Doellman M."/>
            <person name="Sun Y."/>
            <person name="Barcenas-Pena A."/>
            <person name="Lumbsch H.T."/>
            <person name="Grewe F."/>
        </authorList>
    </citation>
    <scope>NUCLEOTIDE SEQUENCE [LARGE SCALE GENOMIC DNA]</scope>
    <source>
        <strain evidence="2 3">Grewe 0041</strain>
    </source>
</reference>
<proteinExistence type="predicted"/>
<dbReference type="InterPro" id="IPR051035">
    <property type="entry name" value="Mito_inheritance_9"/>
</dbReference>
<dbReference type="InterPro" id="IPR011009">
    <property type="entry name" value="Kinase-like_dom_sf"/>
</dbReference>
<organism evidence="2 3">
    <name type="scientific">Lepraria finkii</name>
    <dbReference type="NCBI Taxonomy" id="1340010"/>
    <lineage>
        <taxon>Eukaryota</taxon>
        <taxon>Fungi</taxon>
        <taxon>Dikarya</taxon>
        <taxon>Ascomycota</taxon>
        <taxon>Pezizomycotina</taxon>
        <taxon>Lecanoromycetes</taxon>
        <taxon>OSLEUM clade</taxon>
        <taxon>Lecanoromycetidae</taxon>
        <taxon>Lecanorales</taxon>
        <taxon>Lecanorineae</taxon>
        <taxon>Stereocaulaceae</taxon>
        <taxon>Lepraria</taxon>
    </lineage>
</organism>
<name>A0ABR4BF67_9LECA</name>
<dbReference type="PANTHER" id="PTHR36091">
    <property type="entry name" value="ALTERED INHERITANCE OF MITOCHONDRIA PROTEIN 9, MITOCHONDRIAL"/>
    <property type="match status" value="1"/>
</dbReference>
<dbReference type="InterPro" id="IPR002575">
    <property type="entry name" value="Aminoglycoside_PTrfase"/>
</dbReference>
<evidence type="ECO:0000313" key="2">
    <source>
        <dbReference type="EMBL" id="KAL2056365.1"/>
    </source>
</evidence>